<feature type="transmembrane region" description="Helical" evidence="1">
    <location>
        <begin position="191"/>
        <end position="211"/>
    </location>
</feature>
<evidence type="ECO:0000256" key="1">
    <source>
        <dbReference type="SAM" id="Phobius"/>
    </source>
</evidence>
<evidence type="ECO:0000313" key="3">
    <source>
        <dbReference type="Proteomes" id="UP000053558"/>
    </source>
</evidence>
<protein>
    <submittedName>
        <fullName evidence="2">Uncharacterized protein</fullName>
    </submittedName>
</protein>
<dbReference type="EMBL" id="JH711573">
    <property type="protein sequence ID" value="EIW86151.1"/>
    <property type="molecule type" value="Genomic_DNA"/>
</dbReference>
<organism evidence="2 3">
    <name type="scientific">Coniophora puteana (strain RWD-64-598)</name>
    <name type="common">Brown rot fungus</name>
    <dbReference type="NCBI Taxonomy" id="741705"/>
    <lineage>
        <taxon>Eukaryota</taxon>
        <taxon>Fungi</taxon>
        <taxon>Dikarya</taxon>
        <taxon>Basidiomycota</taxon>
        <taxon>Agaricomycotina</taxon>
        <taxon>Agaricomycetes</taxon>
        <taxon>Agaricomycetidae</taxon>
        <taxon>Boletales</taxon>
        <taxon>Coniophorineae</taxon>
        <taxon>Coniophoraceae</taxon>
        <taxon>Coniophora</taxon>
    </lineage>
</organism>
<proteinExistence type="predicted"/>
<keyword evidence="3" id="KW-1185">Reference proteome</keyword>
<keyword evidence="1" id="KW-0472">Membrane</keyword>
<reference evidence="3" key="1">
    <citation type="journal article" date="2012" name="Science">
        <title>The Paleozoic origin of enzymatic lignin decomposition reconstructed from 31 fungal genomes.</title>
        <authorList>
            <person name="Floudas D."/>
            <person name="Binder M."/>
            <person name="Riley R."/>
            <person name="Barry K."/>
            <person name="Blanchette R.A."/>
            <person name="Henrissat B."/>
            <person name="Martinez A.T."/>
            <person name="Otillar R."/>
            <person name="Spatafora J.W."/>
            <person name="Yadav J.S."/>
            <person name="Aerts A."/>
            <person name="Benoit I."/>
            <person name="Boyd A."/>
            <person name="Carlson A."/>
            <person name="Copeland A."/>
            <person name="Coutinho P.M."/>
            <person name="de Vries R.P."/>
            <person name="Ferreira P."/>
            <person name="Findley K."/>
            <person name="Foster B."/>
            <person name="Gaskell J."/>
            <person name="Glotzer D."/>
            <person name="Gorecki P."/>
            <person name="Heitman J."/>
            <person name="Hesse C."/>
            <person name="Hori C."/>
            <person name="Igarashi K."/>
            <person name="Jurgens J.A."/>
            <person name="Kallen N."/>
            <person name="Kersten P."/>
            <person name="Kohler A."/>
            <person name="Kuees U."/>
            <person name="Kumar T.K.A."/>
            <person name="Kuo A."/>
            <person name="LaButti K."/>
            <person name="Larrondo L.F."/>
            <person name="Lindquist E."/>
            <person name="Ling A."/>
            <person name="Lombard V."/>
            <person name="Lucas S."/>
            <person name="Lundell T."/>
            <person name="Martin R."/>
            <person name="McLaughlin D.J."/>
            <person name="Morgenstern I."/>
            <person name="Morin E."/>
            <person name="Murat C."/>
            <person name="Nagy L.G."/>
            <person name="Nolan M."/>
            <person name="Ohm R.A."/>
            <person name="Patyshakuliyeva A."/>
            <person name="Rokas A."/>
            <person name="Ruiz-Duenas F.J."/>
            <person name="Sabat G."/>
            <person name="Salamov A."/>
            <person name="Samejima M."/>
            <person name="Schmutz J."/>
            <person name="Slot J.C."/>
            <person name="St John F."/>
            <person name="Stenlid J."/>
            <person name="Sun H."/>
            <person name="Sun S."/>
            <person name="Syed K."/>
            <person name="Tsang A."/>
            <person name="Wiebenga A."/>
            <person name="Young D."/>
            <person name="Pisabarro A."/>
            <person name="Eastwood D.C."/>
            <person name="Martin F."/>
            <person name="Cullen D."/>
            <person name="Grigoriev I.V."/>
            <person name="Hibbett D.S."/>
        </authorList>
    </citation>
    <scope>NUCLEOTIDE SEQUENCE [LARGE SCALE GENOMIC DNA]</scope>
    <source>
        <strain evidence="3">RWD-64-598 SS2</strain>
    </source>
</reference>
<name>A0A5M3N5G0_CONPW</name>
<feature type="transmembrane region" description="Helical" evidence="1">
    <location>
        <begin position="13"/>
        <end position="33"/>
    </location>
</feature>
<dbReference type="KEGG" id="cput:CONPUDRAFT_68750"/>
<feature type="transmembrane region" description="Helical" evidence="1">
    <location>
        <begin position="231"/>
        <end position="253"/>
    </location>
</feature>
<sequence length="289" mass="32627">MPYVSNSPEWWPVIQQTIVISSVDMAWFAAAIYDYREASHQIGDIIMQVELIWTRYAGIAWSLHVQLLTQRFRSLTLTPVILILRASALYANSKRVLVFLLFWFIVEQAVLLTTIILQFNTSSLFGERFVLSGISVCQYTVANISWATPANNSVMLAFESLLVVFVAYQLVNHVRDSHQRWRVSWGIKSIFAEIVVGNLFYYLVLLLAFTLNAATPSILLHAHLSSVAGQAYIVIHTIISNYVYTMAGPHLILSLRRSHARRINGVTSGNVESVSEVQFEDTSPVVTIF</sequence>
<feature type="transmembrane region" description="Helical" evidence="1">
    <location>
        <begin position="97"/>
        <end position="117"/>
    </location>
</feature>
<dbReference type="AlphaFoldDB" id="A0A5M3N5G0"/>
<evidence type="ECO:0000313" key="2">
    <source>
        <dbReference type="EMBL" id="EIW86151.1"/>
    </source>
</evidence>
<accession>A0A5M3N5G0</accession>
<gene>
    <name evidence="2" type="ORF">CONPUDRAFT_68750</name>
</gene>
<dbReference type="Proteomes" id="UP000053558">
    <property type="component" value="Unassembled WGS sequence"/>
</dbReference>
<feature type="transmembrane region" description="Helical" evidence="1">
    <location>
        <begin position="153"/>
        <end position="171"/>
    </location>
</feature>
<keyword evidence="1" id="KW-1133">Transmembrane helix</keyword>
<dbReference type="OrthoDB" id="2642041at2759"/>
<comment type="caution">
    <text evidence="2">The sequence shown here is derived from an EMBL/GenBank/DDBJ whole genome shotgun (WGS) entry which is preliminary data.</text>
</comment>
<dbReference type="RefSeq" id="XP_007762659.1">
    <property type="nucleotide sequence ID" value="XM_007764469.1"/>
</dbReference>
<keyword evidence="1" id="KW-0812">Transmembrane</keyword>
<dbReference type="GeneID" id="19208689"/>